<dbReference type="GO" id="GO:0005886">
    <property type="term" value="C:plasma membrane"/>
    <property type="evidence" value="ECO:0007669"/>
    <property type="project" value="TreeGrafter"/>
</dbReference>
<accession>A0A2H0V014</accession>
<comment type="caution">
    <text evidence="12">The sequence shown here is derived from an EMBL/GenBank/DDBJ whole genome shotgun (WGS) entry which is preliminary data.</text>
</comment>
<dbReference type="EMBL" id="PFAT01000023">
    <property type="protein sequence ID" value="PIR92446.1"/>
    <property type="molecule type" value="Genomic_DNA"/>
</dbReference>
<evidence type="ECO:0000256" key="4">
    <source>
        <dbReference type="ARBA" id="ARBA00022547"/>
    </source>
</evidence>
<dbReference type="GO" id="GO:0045259">
    <property type="term" value="C:proton-transporting ATP synthase complex"/>
    <property type="evidence" value="ECO:0007669"/>
    <property type="project" value="UniProtKB-KW"/>
</dbReference>
<dbReference type="PANTHER" id="PTHR42823">
    <property type="entry name" value="ATP SYNTHASE SUBUNIT A, CHLOROPLASTIC"/>
    <property type="match status" value="1"/>
</dbReference>
<feature type="transmembrane region" description="Helical" evidence="11">
    <location>
        <begin position="156"/>
        <end position="177"/>
    </location>
</feature>
<gene>
    <name evidence="12" type="ORF">COU01_01625</name>
</gene>
<dbReference type="InterPro" id="IPR035908">
    <property type="entry name" value="F0_ATP_A_sf"/>
</dbReference>
<dbReference type="CDD" id="cd00310">
    <property type="entry name" value="ATP-synt_Fo_a_6"/>
    <property type="match status" value="1"/>
</dbReference>
<reference evidence="13" key="1">
    <citation type="submission" date="2017-09" db="EMBL/GenBank/DDBJ databases">
        <title>Depth-based differentiation of microbial function through sediment-hosted aquifers and enrichment of novel symbionts in the deep terrestrial subsurface.</title>
        <authorList>
            <person name="Probst A.J."/>
            <person name="Ladd B."/>
            <person name="Jarett J.K."/>
            <person name="Geller-Mcgrath D.E."/>
            <person name="Sieber C.M.K."/>
            <person name="Emerson J.B."/>
            <person name="Anantharaman K."/>
            <person name="Thomas B.C."/>
            <person name="Malmstrom R."/>
            <person name="Stieglmeier M."/>
            <person name="Klingl A."/>
            <person name="Woyke T."/>
            <person name="Ryan C.M."/>
            <person name="Banfield J.F."/>
        </authorList>
    </citation>
    <scope>NUCLEOTIDE SEQUENCE [LARGE SCALE GENOMIC DNA]</scope>
</reference>
<evidence type="ECO:0000256" key="8">
    <source>
        <dbReference type="ARBA" id="ARBA00023065"/>
    </source>
</evidence>
<comment type="subcellular location">
    <subcellularLocation>
        <location evidence="1">Membrane</location>
        <topology evidence="1">Multi-pass membrane protein</topology>
    </subcellularLocation>
</comment>
<evidence type="ECO:0000313" key="13">
    <source>
        <dbReference type="Proteomes" id="UP000228510"/>
    </source>
</evidence>
<keyword evidence="9 11" id="KW-0472">Membrane</keyword>
<dbReference type="GO" id="GO:0046933">
    <property type="term" value="F:proton-transporting ATP synthase activity, rotational mechanism"/>
    <property type="evidence" value="ECO:0007669"/>
    <property type="project" value="TreeGrafter"/>
</dbReference>
<evidence type="ECO:0000256" key="6">
    <source>
        <dbReference type="ARBA" id="ARBA00022781"/>
    </source>
</evidence>
<feature type="transmembrane region" description="Helical" evidence="11">
    <location>
        <begin position="103"/>
        <end position="120"/>
    </location>
</feature>
<comment type="similarity">
    <text evidence="2">Belongs to the ATPase A chain family.</text>
</comment>
<dbReference type="AlphaFoldDB" id="A0A2H0V014"/>
<evidence type="ECO:0000256" key="7">
    <source>
        <dbReference type="ARBA" id="ARBA00022989"/>
    </source>
</evidence>
<feature type="transmembrane region" description="Helical" evidence="11">
    <location>
        <begin position="48"/>
        <end position="68"/>
    </location>
</feature>
<feature type="non-terminal residue" evidence="12">
    <location>
        <position position="234"/>
    </location>
</feature>
<keyword evidence="7 11" id="KW-1133">Transmembrane helix</keyword>
<evidence type="ECO:0000256" key="9">
    <source>
        <dbReference type="ARBA" id="ARBA00023136"/>
    </source>
</evidence>
<keyword evidence="4" id="KW-0138">CF(0)</keyword>
<protein>
    <recommendedName>
        <fullName evidence="14">F0F1 ATP synthase subunit A</fullName>
    </recommendedName>
</protein>
<dbReference type="SUPFAM" id="SSF81336">
    <property type="entry name" value="F1F0 ATP synthase subunit A"/>
    <property type="match status" value="1"/>
</dbReference>
<evidence type="ECO:0000256" key="11">
    <source>
        <dbReference type="SAM" id="Phobius"/>
    </source>
</evidence>
<keyword evidence="3" id="KW-0813">Transport</keyword>
<evidence type="ECO:0000256" key="10">
    <source>
        <dbReference type="ARBA" id="ARBA00023310"/>
    </source>
</evidence>
<dbReference type="InterPro" id="IPR000568">
    <property type="entry name" value="ATP_synth_F0_asu"/>
</dbReference>
<dbReference type="Gene3D" id="1.20.120.220">
    <property type="entry name" value="ATP synthase, F0 complex, subunit A"/>
    <property type="match status" value="1"/>
</dbReference>
<sequence>MGEGQNNFINTENNIGTQSLTAEIKHEQALFAEPIYYLGDFAVTNSLLVSWAVVAIIIIFSLALRLGIKKIPGKIQGAYEMAIEWFLATFDSITGSRAKSAQFFPLIFAFFIFILLNNWFGLLPGVGTIGQVVVEDGEEALVPYLRGGTADLNTTLALALIAIIASHLFGIFKVGVWKHFNKFINLKALAEIPKKAVKEPTVIFVNPIQAFVGLVEIVGELAKIASLSFRLFGN</sequence>
<evidence type="ECO:0000256" key="5">
    <source>
        <dbReference type="ARBA" id="ARBA00022692"/>
    </source>
</evidence>
<evidence type="ECO:0000256" key="1">
    <source>
        <dbReference type="ARBA" id="ARBA00004141"/>
    </source>
</evidence>
<dbReference type="Pfam" id="PF00119">
    <property type="entry name" value="ATP-synt_A"/>
    <property type="match status" value="1"/>
</dbReference>
<evidence type="ECO:0000256" key="2">
    <source>
        <dbReference type="ARBA" id="ARBA00006810"/>
    </source>
</evidence>
<dbReference type="PANTHER" id="PTHR42823:SF3">
    <property type="entry name" value="ATP SYNTHASE SUBUNIT A, CHLOROPLASTIC"/>
    <property type="match status" value="1"/>
</dbReference>
<keyword evidence="6" id="KW-0375">Hydrogen ion transport</keyword>
<keyword evidence="5 11" id="KW-0812">Transmembrane</keyword>
<proteinExistence type="inferred from homology"/>
<evidence type="ECO:0000313" key="12">
    <source>
        <dbReference type="EMBL" id="PIR92446.1"/>
    </source>
</evidence>
<evidence type="ECO:0000256" key="3">
    <source>
        <dbReference type="ARBA" id="ARBA00022448"/>
    </source>
</evidence>
<keyword evidence="8" id="KW-0406">Ion transport</keyword>
<organism evidence="12 13">
    <name type="scientific">Candidatus Falkowbacteria bacterium CG10_big_fil_rev_8_21_14_0_10_44_15</name>
    <dbReference type="NCBI Taxonomy" id="1974569"/>
    <lineage>
        <taxon>Bacteria</taxon>
        <taxon>Candidatus Falkowiibacteriota</taxon>
    </lineage>
</organism>
<keyword evidence="10" id="KW-0066">ATP synthesis</keyword>
<dbReference type="Proteomes" id="UP000228510">
    <property type="component" value="Unassembled WGS sequence"/>
</dbReference>
<dbReference type="GO" id="GO:0042777">
    <property type="term" value="P:proton motive force-driven plasma membrane ATP synthesis"/>
    <property type="evidence" value="ECO:0007669"/>
    <property type="project" value="TreeGrafter"/>
</dbReference>
<dbReference type="InterPro" id="IPR045082">
    <property type="entry name" value="ATP_syn_F0_a_bact/chloroplast"/>
</dbReference>
<name>A0A2H0V014_9BACT</name>
<evidence type="ECO:0008006" key="14">
    <source>
        <dbReference type="Google" id="ProtNLM"/>
    </source>
</evidence>